<dbReference type="InterPro" id="IPR010856">
    <property type="entry name" value="Gig2-like"/>
</dbReference>
<comment type="caution">
    <text evidence="1">The sequence shown here is derived from an EMBL/GenBank/DDBJ whole genome shotgun (WGS) entry which is preliminary data.</text>
</comment>
<name>A0A2V4T837_9BURK</name>
<dbReference type="Pfam" id="PF07350">
    <property type="entry name" value="Gig2-like"/>
    <property type="match status" value="1"/>
</dbReference>
<dbReference type="OrthoDB" id="9053080at2"/>
<dbReference type="Proteomes" id="UP000247772">
    <property type="component" value="Unassembled WGS sequence"/>
</dbReference>
<gene>
    <name evidence="1" type="ORF">C7410_11398</name>
</gene>
<dbReference type="PANTHER" id="PTHR30613">
    <property type="entry name" value="UNCHARACTERIZED PROTEIN YBIU-RELATED"/>
    <property type="match status" value="1"/>
</dbReference>
<dbReference type="PANTHER" id="PTHR30613:SF1">
    <property type="entry name" value="DUF1479 DOMAIN PROTEIN (AFU_ORTHOLOGUE AFUA_5G09280)"/>
    <property type="match status" value="1"/>
</dbReference>
<dbReference type="RefSeq" id="WP_110855692.1">
    <property type="nucleotide sequence ID" value="NZ_QJSQ01000013.1"/>
</dbReference>
<proteinExistence type="predicted"/>
<dbReference type="Gene3D" id="2.60.120.330">
    <property type="entry name" value="B-lactam Antibiotic, Isopenicillin N Synthase, Chain"/>
    <property type="match status" value="1"/>
</dbReference>
<evidence type="ECO:0000313" key="1">
    <source>
        <dbReference type="EMBL" id="PYE21675.1"/>
    </source>
</evidence>
<dbReference type="InterPro" id="IPR027443">
    <property type="entry name" value="IPNS-like_sf"/>
</dbReference>
<reference evidence="1 2" key="1">
    <citation type="submission" date="2018-06" db="EMBL/GenBank/DDBJ databases">
        <title>Genomic Encyclopedia of Type Strains, Phase IV (KMG-V): Genome sequencing to study the core and pangenomes of soil and plant-associated prokaryotes.</title>
        <authorList>
            <person name="Whitman W."/>
        </authorList>
    </citation>
    <scope>NUCLEOTIDE SEQUENCE [LARGE SCALE GENOMIC DNA]</scope>
    <source>
        <strain evidence="1 2">SRCL-318</strain>
    </source>
</reference>
<accession>A0A2V4T837</accession>
<sequence length="417" mass="46048">MAALQIDDVPGAIRQAKRMLRAQLPNYREVFEEVAQAIGEEAQHITRLREAGEAVIPEIAFADIAAQRVSAEAIALVKARGACVIRRVFEPEQAARWDAEIAAYVARNDLDARAAQRAVQRNALPPQVSRPLIYGVYWSRPQVQARESAELTAARVFLNRLWRHESEGRVHFDPDVVPAYADRLRRRPPGTAAPGLAAHCDGGAVERWLDEHFRQVYRHVFSGDWRRYDPFDGAYRTHASEIPSRIASSMFRTFQGWTALTPQGPGDGTLQIVPIANAMAYVLLRALQDDVAEDDLCGAQPGRGLPISPEWHAPLCDALISIPPMQAGDAVFWHCDVIHSVEDEHRGSGYSNVMYIPATPGCAKNDAYLQRQLPSFLEGRSPPDFPPEHIEADLADRAGVADLTPLGRTQLGLPGVA</sequence>
<protein>
    <submittedName>
        <fullName evidence="1">Uncharacterized protein DUF1479</fullName>
    </submittedName>
</protein>
<dbReference type="SUPFAM" id="SSF51197">
    <property type="entry name" value="Clavaminate synthase-like"/>
    <property type="match status" value="1"/>
</dbReference>
<organism evidence="1 2">
    <name type="scientific">Paraburkholderia silvatlantica</name>
    <dbReference type="NCBI Taxonomy" id="321895"/>
    <lineage>
        <taxon>Bacteria</taxon>
        <taxon>Pseudomonadati</taxon>
        <taxon>Pseudomonadota</taxon>
        <taxon>Betaproteobacteria</taxon>
        <taxon>Burkholderiales</taxon>
        <taxon>Burkholderiaceae</taxon>
        <taxon>Paraburkholderia</taxon>
    </lineage>
</organism>
<dbReference type="AlphaFoldDB" id="A0A2V4T837"/>
<evidence type="ECO:0000313" key="2">
    <source>
        <dbReference type="Proteomes" id="UP000247772"/>
    </source>
</evidence>
<dbReference type="EMBL" id="QJSQ01000013">
    <property type="protein sequence ID" value="PYE21675.1"/>
    <property type="molecule type" value="Genomic_DNA"/>
</dbReference>